<dbReference type="InterPro" id="IPR039261">
    <property type="entry name" value="FNR_nucleotide-bd"/>
</dbReference>
<name>A0A437MH96_9PROT</name>
<keyword evidence="5" id="KW-0408">Iron</keyword>
<dbReference type="EMBL" id="SACL01000003">
    <property type="protein sequence ID" value="RVT97023.1"/>
    <property type="molecule type" value="Genomic_DNA"/>
</dbReference>
<keyword evidence="4" id="KW-0560">Oxidoreductase</keyword>
<dbReference type="PROSITE" id="PS00197">
    <property type="entry name" value="2FE2S_FER_1"/>
    <property type="match status" value="1"/>
</dbReference>
<comment type="caution">
    <text evidence="9">The sequence shown here is derived from an EMBL/GenBank/DDBJ whole genome shotgun (WGS) entry which is preliminary data.</text>
</comment>
<dbReference type="AlphaFoldDB" id="A0A437MH96"/>
<feature type="domain" description="2Fe-2S ferredoxin-type" evidence="7">
    <location>
        <begin position="229"/>
        <end position="312"/>
    </location>
</feature>
<dbReference type="PROSITE" id="PS51384">
    <property type="entry name" value="FAD_FR"/>
    <property type="match status" value="1"/>
</dbReference>
<dbReference type="SUPFAM" id="SSF63380">
    <property type="entry name" value="Riboflavin synthase domain-like"/>
    <property type="match status" value="1"/>
</dbReference>
<dbReference type="GO" id="GO:0016491">
    <property type="term" value="F:oxidoreductase activity"/>
    <property type="evidence" value="ECO:0007669"/>
    <property type="project" value="UniProtKB-KW"/>
</dbReference>
<dbReference type="RefSeq" id="WP_127787670.1">
    <property type="nucleotide sequence ID" value="NZ_SACL01000003.1"/>
</dbReference>
<protein>
    <submittedName>
        <fullName evidence="9">Oxidoreductase</fullName>
    </submittedName>
</protein>
<dbReference type="GO" id="GO:0051537">
    <property type="term" value="F:2 iron, 2 sulfur cluster binding"/>
    <property type="evidence" value="ECO:0007669"/>
    <property type="project" value="UniProtKB-KW"/>
</dbReference>
<evidence type="ECO:0000256" key="4">
    <source>
        <dbReference type="ARBA" id="ARBA00023002"/>
    </source>
</evidence>
<evidence type="ECO:0000259" key="8">
    <source>
        <dbReference type="PROSITE" id="PS51384"/>
    </source>
</evidence>
<dbReference type="GO" id="GO:0046872">
    <property type="term" value="F:metal ion binding"/>
    <property type="evidence" value="ECO:0007669"/>
    <property type="project" value="UniProtKB-KW"/>
</dbReference>
<organism evidence="9 10">
    <name type="scientific">Rhodovarius crocodyli</name>
    <dbReference type="NCBI Taxonomy" id="1979269"/>
    <lineage>
        <taxon>Bacteria</taxon>
        <taxon>Pseudomonadati</taxon>
        <taxon>Pseudomonadota</taxon>
        <taxon>Alphaproteobacteria</taxon>
        <taxon>Acetobacterales</taxon>
        <taxon>Roseomonadaceae</taxon>
        <taxon>Rhodovarius</taxon>
    </lineage>
</organism>
<reference evidence="9 10" key="1">
    <citation type="submission" date="2019-01" db="EMBL/GenBank/DDBJ databases">
        <authorList>
            <person name="Chen W.-M."/>
        </authorList>
    </citation>
    <scope>NUCLEOTIDE SEQUENCE [LARGE SCALE GENOMIC DNA]</scope>
    <source>
        <strain evidence="9 10">CCP-6</strain>
    </source>
</reference>
<dbReference type="InterPro" id="IPR017938">
    <property type="entry name" value="Riboflavin_synthase-like_b-brl"/>
</dbReference>
<dbReference type="PANTHER" id="PTHR47354:SF1">
    <property type="entry name" value="CARNITINE MONOOXYGENASE REDUCTASE SUBUNIT"/>
    <property type="match status" value="1"/>
</dbReference>
<gene>
    <name evidence="9" type="ORF">EOD42_11560</name>
</gene>
<dbReference type="Gene3D" id="3.10.20.30">
    <property type="match status" value="1"/>
</dbReference>
<accession>A0A437MH96</accession>
<dbReference type="InterPro" id="IPR050415">
    <property type="entry name" value="MRET"/>
</dbReference>
<dbReference type="InterPro" id="IPR012675">
    <property type="entry name" value="Beta-grasp_dom_sf"/>
</dbReference>
<evidence type="ECO:0000256" key="3">
    <source>
        <dbReference type="ARBA" id="ARBA00022723"/>
    </source>
</evidence>
<dbReference type="PRINTS" id="PR00409">
    <property type="entry name" value="PHDIOXRDTASE"/>
</dbReference>
<evidence type="ECO:0000259" key="7">
    <source>
        <dbReference type="PROSITE" id="PS51085"/>
    </source>
</evidence>
<dbReference type="PANTHER" id="PTHR47354">
    <property type="entry name" value="NADH OXIDOREDUCTASE HCR"/>
    <property type="match status" value="1"/>
</dbReference>
<feature type="domain" description="FAD-binding FR-type" evidence="8">
    <location>
        <begin position="2"/>
        <end position="103"/>
    </location>
</feature>
<dbReference type="Gene3D" id="3.40.50.80">
    <property type="entry name" value="Nucleotide-binding domain of ferredoxin-NADP reductase (FNR) module"/>
    <property type="match status" value="1"/>
</dbReference>
<keyword evidence="6" id="KW-0411">Iron-sulfur</keyword>
<dbReference type="SUPFAM" id="SSF54292">
    <property type="entry name" value="2Fe-2S ferredoxin-like"/>
    <property type="match status" value="1"/>
</dbReference>
<dbReference type="InterPro" id="IPR017927">
    <property type="entry name" value="FAD-bd_FR_type"/>
</dbReference>
<evidence type="ECO:0000313" key="9">
    <source>
        <dbReference type="EMBL" id="RVT97023.1"/>
    </source>
</evidence>
<keyword evidence="3" id="KW-0479">Metal-binding</keyword>
<dbReference type="SUPFAM" id="SSF52343">
    <property type="entry name" value="Ferredoxin reductase-like, C-terminal NADP-linked domain"/>
    <property type="match status" value="1"/>
</dbReference>
<keyword evidence="10" id="KW-1185">Reference proteome</keyword>
<keyword evidence="1" id="KW-0285">Flavoprotein</keyword>
<dbReference type="CDD" id="cd06185">
    <property type="entry name" value="PDR_like"/>
    <property type="match status" value="1"/>
</dbReference>
<dbReference type="InterPro" id="IPR036010">
    <property type="entry name" value="2Fe-2S_ferredoxin-like_sf"/>
</dbReference>
<keyword evidence="2" id="KW-0001">2Fe-2S</keyword>
<evidence type="ECO:0000313" key="10">
    <source>
        <dbReference type="Proteomes" id="UP000282957"/>
    </source>
</evidence>
<dbReference type="Pfam" id="PF00111">
    <property type="entry name" value="Fer2"/>
    <property type="match status" value="1"/>
</dbReference>
<evidence type="ECO:0000256" key="5">
    <source>
        <dbReference type="ARBA" id="ARBA00023004"/>
    </source>
</evidence>
<dbReference type="Gene3D" id="2.40.30.10">
    <property type="entry name" value="Translation factors"/>
    <property type="match status" value="1"/>
</dbReference>
<evidence type="ECO:0000256" key="2">
    <source>
        <dbReference type="ARBA" id="ARBA00022714"/>
    </source>
</evidence>
<sequence>MPRHITLTVAEAREAGPGIRHLTLRDPDGWPLPKVRPGAHLDLQVPGLGGRSYSLCGDPLVADAWEVAVKLEPQSRGGSAWVHGLEQGATVEAAMPRCTFPLAAEATRHVMIAGGIGVTPFLAMAPVLERQGADWHLHVLYRAGQPCPQALAPWIAAGRVTCHDSTRARRPDLAALLGAHMPGLQAYCCGPLAMLEGFEAATAAWPEGSARIEHFTPPPLPSDPSARPYRLELARSGVSDEVEAGGSLLAALRALGAKVDASCEGGICGACEIRWLEGEPVHRDLILTPERRKTHLMACVAQCASDRLVVEL</sequence>
<dbReference type="InterPro" id="IPR001041">
    <property type="entry name" value="2Fe-2S_ferredoxin-type"/>
</dbReference>
<proteinExistence type="predicted"/>
<dbReference type="PROSITE" id="PS51085">
    <property type="entry name" value="2FE2S_FER_2"/>
    <property type="match status" value="1"/>
</dbReference>
<dbReference type="Proteomes" id="UP000282957">
    <property type="component" value="Unassembled WGS sequence"/>
</dbReference>
<dbReference type="InterPro" id="IPR006058">
    <property type="entry name" value="2Fe2S_fd_BS"/>
</dbReference>
<dbReference type="OrthoDB" id="9792185at2"/>
<dbReference type="CDD" id="cd00207">
    <property type="entry name" value="fer2"/>
    <property type="match status" value="1"/>
</dbReference>
<evidence type="ECO:0000256" key="6">
    <source>
        <dbReference type="ARBA" id="ARBA00023014"/>
    </source>
</evidence>
<evidence type="ECO:0000256" key="1">
    <source>
        <dbReference type="ARBA" id="ARBA00022630"/>
    </source>
</evidence>